<dbReference type="AlphaFoldDB" id="A0AAD4NEK4"/>
<dbReference type="PROSITE" id="PS50280">
    <property type="entry name" value="SET"/>
    <property type="match status" value="1"/>
</dbReference>
<dbReference type="InterPro" id="IPR051357">
    <property type="entry name" value="H3K9_HMTase_SUVAR3-9"/>
</dbReference>
<protein>
    <submittedName>
        <fullName evidence="2">SET domain-containing protein</fullName>
    </submittedName>
</protein>
<reference evidence="2" key="1">
    <citation type="submission" date="2022-01" db="EMBL/GenBank/DDBJ databases">
        <title>Genome Sequence Resource for Two Populations of Ditylenchus destructor, the Migratory Endoparasitic Phytonematode.</title>
        <authorList>
            <person name="Zhang H."/>
            <person name="Lin R."/>
            <person name="Xie B."/>
        </authorList>
    </citation>
    <scope>NUCLEOTIDE SEQUENCE</scope>
    <source>
        <strain evidence="2">BazhouSP</strain>
    </source>
</reference>
<evidence type="ECO:0000259" key="1">
    <source>
        <dbReference type="PROSITE" id="PS50280"/>
    </source>
</evidence>
<evidence type="ECO:0000313" key="3">
    <source>
        <dbReference type="Proteomes" id="UP001201812"/>
    </source>
</evidence>
<comment type="caution">
    <text evidence="2">The sequence shown here is derived from an EMBL/GenBank/DDBJ whole genome shotgun (WGS) entry which is preliminary data.</text>
</comment>
<dbReference type="GO" id="GO:0003690">
    <property type="term" value="F:double-stranded DNA binding"/>
    <property type="evidence" value="ECO:0007669"/>
    <property type="project" value="TreeGrafter"/>
</dbReference>
<dbReference type="Gene3D" id="2.170.270.10">
    <property type="entry name" value="SET domain"/>
    <property type="match status" value="1"/>
</dbReference>
<organism evidence="2 3">
    <name type="scientific">Ditylenchus destructor</name>
    <dbReference type="NCBI Taxonomy" id="166010"/>
    <lineage>
        <taxon>Eukaryota</taxon>
        <taxon>Metazoa</taxon>
        <taxon>Ecdysozoa</taxon>
        <taxon>Nematoda</taxon>
        <taxon>Chromadorea</taxon>
        <taxon>Rhabditida</taxon>
        <taxon>Tylenchina</taxon>
        <taxon>Tylenchomorpha</taxon>
        <taxon>Sphaerularioidea</taxon>
        <taxon>Anguinidae</taxon>
        <taxon>Anguininae</taxon>
        <taxon>Ditylenchus</taxon>
    </lineage>
</organism>
<accession>A0AAD4NEK4</accession>
<sequence>MPQPYSCADISKGQEPISVKAVNLYTFDELPLLEFQYTATTSIDPEIDQLFLPNQGCSCISCEEDSCPCLFSGQISNDTNKRLNYTQFCDSTSGCVCTSEVCRPDLFQTTDFKLNFNVEVYFVNTRKKWGVRCCKQPIEMDNFVCEYVGVLRKSKKAKENAEEHNPFVYVFNFGFENKAFDIDASKMGNVARFVNHSCEPNLHAIVTVCGPRIVPRIMFFSMRFIPKGEELTIDYGEQWWRNAINANPEMECVCGSLKCNYKRI</sequence>
<keyword evidence="3" id="KW-1185">Reference proteome</keyword>
<dbReference type="PANTHER" id="PTHR45660:SF13">
    <property type="entry name" value="HISTONE-LYSINE N-METHYLTRANSFERASE SETMAR"/>
    <property type="match status" value="1"/>
</dbReference>
<dbReference type="SMART" id="SM00317">
    <property type="entry name" value="SET"/>
    <property type="match status" value="1"/>
</dbReference>
<evidence type="ECO:0000313" key="2">
    <source>
        <dbReference type="EMBL" id="KAI1723753.1"/>
    </source>
</evidence>
<dbReference type="SUPFAM" id="SSF82199">
    <property type="entry name" value="SET domain"/>
    <property type="match status" value="1"/>
</dbReference>
<proteinExistence type="predicted"/>
<feature type="domain" description="SET" evidence="1">
    <location>
        <begin position="116"/>
        <end position="236"/>
    </location>
</feature>
<dbReference type="InterPro" id="IPR046341">
    <property type="entry name" value="SET_dom_sf"/>
</dbReference>
<dbReference type="Pfam" id="PF00856">
    <property type="entry name" value="SET"/>
    <property type="match status" value="1"/>
</dbReference>
<gene>
    <name evidence="2" type="ORF">DdX_03925</name>
</gene>
<dbReference type="GO" id="GO:0042054">
    <property type="term" value="F:histone methyltransferase activity"/>
    <property type="evidence" value="ECO:0007669"/>
    <property type="project" value="TreeGrafter"/>
</dbReference>
<dbReference type="EMBL" id="JAKKPZ010000003">
    <property type="protein sequence ID" value="KAI1723753.1"/>
    <property type="molecule type" value="Genomic_DNA"/>
</dbReference>
<name>A0AAD4NEK4_9BILA</name>
<dbReference type="Proteomes" id="UP001201812">
    <property type="component" value="Unassembled WGS sequence"/>
</dbReference>
<dbReference type="PANTHER" id="PTHR45660">
    <property type="entry name" value="HISTONE-LYSINE N-METHYLTRANSFERASE SETMAR"/>
    <property type="match status" value="1"/>
</dbReference>
<dbReference type="InterPro" id="IPR001214">
    <property type="entry name" value="SET_dom"/>
</dbReference>